<keyword evidence="2" id="KW-1185">Reference proteome</keyword>
<organism evidence="1 2">
    <name type="scientific">Ilyodon furcidens</name>
    <name type="common">goldbreast splitfin</name>
    <dbReference type="NCBI Taxonomy" id="33524"/>
    <lineage>
        <taxon>Eukaryota</taxon>
        <taxon>Metazoa</taxon>
        <taxon>Chordata</taxon>
        <taxon>Craniata</taxon>
        <taxon>Vertebrata</taxon>
        <taxon>Euteleostomi</taxon>
        <taxon>Actinopterygii</taxon>
        <taxon>Neopterygii</taxon>
        <taxon>Teleostei</taxon>
        <taxon>Neoteleostei</taxon>
        <taxon>Acanthomorphata</taxon>
        <taxon>Ovalentaria</taxon>
        <taxon>Atherinomorphae</taxon>
        <taxon>Cyprinodontiformes</taxon>
        <taxon>Goodeidae</taxon>
        <taxon>Ilyodon</taxon>
    </lineage>
</organism>
<comment type="caution">
    <text evidence="1">The sequence shown here is derived from an EMBL/GenBank/DDBJ whole genome shotgun (WGS) entry which is preliminary data.</text>
</comment>
<dbReference type="EMBL" id="JAHRIQ010104344">
    <property type="protein sequence ID" value="MEQ2254242.1"/>
    <property type="molecule type" value="Genomic_DNA"/>
</dbReference>
<evidence type="ECO:0000313" key="1">
    <source>
        <dbReference type="EMBL" id="MEQ2254242.1"/>
    </source>
</evidence>
<sequence>MSSLPKENVIVLKLEKLLVPTNRFVNSNTGHCLYVCFLPVSIKELQSECCASAHFLKLVPLFFSAWKPFKLRTAPQAELQDTSLLSQILTRQVIVLTVRSYCNKTAMSLF</sequence>
<name>A0ABV0VDL1_9TELE</name>
<accession>A0ABV0VDL1</accession>
<dbReference type="Proteomes" id="UP001482620">
    <property type="component" value="Unassembled WGS sequence"/>
</dbReference>
<reference evidence="1 2" key="1">
    <citation type="submission" date="2021-06" db="EMBL/GenBank/DDBJ databases">
        <authorList>
            <person name="Palmer J.M."/>
        </authorList>
    </citation>
    <scope>NUCLEOTIDE SEQUENCE [LARGE SCALE GENOMIC DNA]</scope>
    <source>
        <strain evidence="2">if_2019</strain>
        <tissue evidence="1">Muscle</tissue>
    </source>
</reference>
<evidence type="ECO:0000313" key="2">
    <source>
        <dbReference type="Proteomes" id="UP001482620"/>
    </source>
</evidence>
<gene>
    <name evidence="1" type="ORF">ILYODFUR_001709</name>
</gene>
<proteinExistence type="predicted"/>
<protein>
    <submittedName>
        <fullName evidence="1">Uncharacterized protein</fullName>
    </submittedName>
</protein>